<evidence type="ECO:0000256" key="2">
    <source>
        <dbReference type="ARBA" id="ARBA00010876"/>
    </source>
</evidence>
<dbReference type="CDD" id="cd02869">
    <property type="entry name" value="PseudoU_synth_RluA_like"/>
    <property type="match status" value="1"/>
</dbReference>
<evidence type="ECO:0000313" key="9">
    <source>
        <dbReference type="Proteomes" id="UP001440599"/>
    </source>
</evidence>
<evidence type="ECO:0000256" key="3">
    <source>
        <dbReference type="ARBA" id="ARBA00023235"/>
    </source>
</evidence>
<evidence type="ECO:0000259" key="7">
    <source>
        <dbReference type="Pfam" id="PF00849"/>
    </source>
</evidence>
<keyword evidence="3 8" id="KW-0413">Isomerase</keyword>
<protein>
    <recommendedName>
        <fullName evidence="4">RNA pseudouridylate synthase</fullName>
    </recommendedName>
    <alternativeName>
        <fullName evidence="5">RNA-uridine isomerase</fullName>
    </alternativeName>
</protein>
<dbReference type="Gene3D" id="3.30.2350.10">
    <property type="entry name" value="Pseudouridine synthase"/>
    <property type="match status" value="1"/>
</dbReference>
<accession>A0ABV1EPD9</accession>
<dbReference type="SUPFAM" id="SSF55120">
    <property type="entry name" value="Pseudouridine synthase"/>
    <property type="match status" value="1"/>
</dbReference>
<dbReference type="PANTHER" id="PTHR21600">
    <property type="entry name" value="MITOCHONDRIAL RNA PSEUDOURIDINE SYNTHASE"/>
    <property type="match status" value="1"/>
</dbReference>
<dbReference type="InterPro" id="IPR006224">
    <property type="entry name" value="PsdUridine_synth_RluA-like_CS"/>
</dbReference>
<keyword evidence="6" id="KW-0694">RNA-binding</keyword>
<dbReference type="CDD" id="cd00165">
    <property type="entry name" value="S4"/>
    <property type="match status" value="1"/>
</dbReference>
<dbReference type="Proteomes" id="UP001440599">
    <property type="component" value="Unassembled WGS sequence"/>
</dbReference>
<evidence type="ECO:0000256" key="4">
    <source>
        <dbReference type="ARBA" id="ARBA00031870"/>
    </source>
</evidence>
<organism evidence="8 9">
    <name type="scientific">Flavonifractor hominis</name>
    <dbReference type="NCBI Taxonomy" id="3133178"/>
    <lineage>
        <taxon>Bacteria</taxon>
        <taxon>Bacillati</taxon>
        <taxon>Bacillota</taxon>
        <taxon>Clostridia</taxon>
        <taxon>Eubacteriales</taxon>
        <taxon>Oscillospiraceae</taxon>
        <taxon>Flavonifractor</taxon>
    </lineage>
</organism>
<comment type="catalytic activity">
    <reaction evidence="1">
        <text>a uridine in RNA = a pseudouridine in RNA</text>
        <dbReference type="Rhea" id="RHEA:48348"/>
        <dbReference type="Rhea" id="RHEA-COMP:12068"/>
        <dbReference type="Rhea" id="RHEA-COMP:12069"/>
        <dbReference type="ChEBI" id="CHEBI:65314"/>
        <dbReference type="ChEBI" id="CHEBI:65315"/>
    </reaction>
</comment>
<sequence length="285" mass="31935">MQKKEYPVTHAASLLPFLLEQVRGQSRNNIKSLLTRGQVQVDGITVTRHDHSLQPGQTVTVLPQSAAETKAPFPILYEDGHILVIDKPAGLLSMATEREKVRTAYRMATDYVCRTDPRGRVFIVHRLDRATSGVLLFAKDEPTKRAYQDHWDTLVDRRGYLAVVEGRPPRQADTVRTLLRENAAHKVYSVRSGGKEAVTHYTTLGAGTEYTLLEVNIDTGRKNQIRAHLSELGCPVAGDWDYGAATDPLGRLCLHAHVLILTDPFTGEKRTFHAPEPRGFRRLVR</sequence>
<dbReference type="Gene3D" id="3.10.290.10">
    <property type="entry name" value="RNA-binding S4 domain"/>
    <property type="match status" value="1"/>
</dbReference>
<keyword evidence="9" id="KW-1185">Reference proteome</keyword>
<dbReference type="InterPro" id="IPR020103">
    <property type="entry name" value="PsdUridine_synth_cat_dom_sf"/>
</dbReference>
<dbReference type="RefSeq" id="WP_349140103.1">
    <property type="nucleotide sequence ID" value="NZ_JBBMFT010000004.1"/>
</dbReference>
<dbReference type="PROSITE" id="PS01129">
    <property type="entry name" value="PSI_RLU"/>
    <property type="match status" value="1"/>
</dbReference>
<comment type="similarity">
    <text evidence="2">Belongs to the pseudouridine synthase RluA family.</text>
</comment>
<evidence type="ECO:0000313" key="8">
    <source>
        <dbReference type="EMBL" id="MEQ2456455.1"/>
    </source>
</evidence>
<evidence type="ECO:0000256" key="1">
    <source>
        <dbReference type="ARBA" id="ARBA00000073"/>
    </source>
</evidence>
<feature type="domain" description="Pseudouridine synthase RsuA/RluA-like" evidence="7">
    <location>
        <begin position="81"/>
        <end position="230"/>
    </location>
</feature>
<dbReference type="PROSITE" id="PS50889">
    <property type="entry name" value="S4"/>
    <property type="match status" value="1"/>
</dbReference>
<reference evidence="8 9" key="1">
    <citation type="submission" date="2024-03" db="EMBL/GenBank/DDBJ databases">
        <title>Human intestinal bacterial collection.</title>
        <authorList>
            <person name="Pauvert C."/>
            <person name="Hitch T.C.A."/>
            <person name="Clavel T."/>
        </authorList>
    </citation>
    <scope>NUCLEOTIDE SEQUENCE [LARGE SCALE GENOMIC DNA]</scope>
    <source>
        <strain evidence="8 9">CLA-AP-H34</strain>
    </source>
</reference>
<dbReference type="PANTHER" id="PTHR21600:SF44">
    <property type="entry name" value="RIBOSOMAL LARGE SUBUNIT PSEUDOURIDINE SYNTHASE D"/>
    <property type="match status" value="1"/>
</dbReference>
<dbReference type="InterPro" id="IPR006145">
    <property type="entry name" value="PsdUridine_synth_RsuA/RluA"/>
</dbReference>
<dbReference type="Pfam" id="PF00849">
    <property type="entry name" value="PseudoU_synth_2"/>
    <property type="match status" value="1"/>
</dbReference>
<evidence type="ECO:0000256" key="5">
    <source>
        <dbReference type="ARBA" id="ARBA00033164"/>
    </source>
</evidence>
<gene>
    <name evidence="8" type="ORF">WMO45_07970</name>
</gene>
<dbReference type="EMBL" id="JBBMFT010000004">
    <property type="protein sequence ID" value="MEQ2456455.1"/>
    <property type="molecule type" value="Genomic_DNA"/>
</dbReference>
<dbReference type="SUPFAM" id="SSF55174">
    <property type="entry name" value="Alpha-L RNA-binding motif"/>
    <property type="match status" value="1"/>
</dbReference>
<evidence type="ECO:0000256" key="6">
    <source>
        <dbReference type="PROSITE-ProRule" id="PRU00182"/>
    </source>
</evidence>
<dbReference type="InterPro" id="IPR036986">
    <property type="entry name" value="S4_RNA-bd_sf"/>
</dbReference>
<dbReference type="InterPro" id="IPR050188">
    <property type="entry name" value="RluA_PseudoU_synthase"/>
</dbReference>
<comment type="caution">
    <text evidence="8">The sequence shown here is derived from an EMBL/GenBank/DDBJ whole genome shotgun (WGS) entry which is preliminary data.</text>
</comment>
<proteinExistence type="inferred from homology"/>
<name>A0ABV1EPD9_9FIRM</name>
<dbReference type="GO" id="GO:0016853">
    <property type="term" value="F:isomerase activity"/>
    <property type="evidence" value="ECO:0007669"/>
    <property type="project" value="UniProtKB-KW"/>
</dbReference>